<evidence type="ECO:0000256" key="7">
    <source>
        <dbReference type="ARBA" id="ARBA00023136"/>
    </source>
</evidence>
<feature type="transmembrane region" description="Helical" evidence="10">
    <location>
        <begin position="656"/>
        <end position="678"/>
    </location>
</feature>
<dbReference type="SUPFAM" id="SSF47095">
    <property type="entry name" value="HMG-box"/>
    <property type="match status" value="1"/>
</dbReference>
<accession>A0AAW0V2S8</accession>
<dbReference type="GO" id="GO:0060964">
    <property type="term" value="P:regulation of miRNA-mediated gene silencing"/>
    <property type="evidence" value="ECO:0007669"/>
    <property type="project" value="InterPro"/>
</dbReference>
<sequence length="883" mass="99651">MGKQKKRNPFFYYMQERRPEIERRLNRKVTIAEMPQHVSRDWQTLPDSEKNKYKMMCGQNQEKLDCRGVPLRQLEEAAQDQRRQAEVMKRSIAEMVDVYHAGRALHQATFFIVCTNFYVHTDMDHYVPAELSILQFSFKYGIMREFHETVKAFIPRSYAATARKHSQDTHNLLQDPDNSHGVTHEEMAENITKFLSNGWDEDVPLYTLHQEMEQTRQILETITGEEYKIYSLDMLFQFMYSAIVLTIPLSVATDLITECGLDFHPNISCPWHIANQMDCGRFCTLSTVRRWFYYMCQHIDLKNNLGVMPQEGKHYPYKELKEGVQRSMSCLTLEDSDSGEGASCDLWSLVGQKFNHSTSSSSADFLPKDGHASQKGKQCEDTEVSCDCIWFWGSGHFSDGESNVDISGKLLAVEVTGYCCRHTSPATSSDSSGGSWWNARNALGVLIFLGLMMAFLHRVALSITIVAMVTRNVTVTLNNGTCPITDEHLSDNYVQGEFDWDEQTQSILLGAFFYGYTATNFIGGRAAEYLGGRLMFGLGILIPSILTLLSPLCINTSANLFIALRVLEGLTQGMVFPSVHLMIAAWIPPKGQSQILQLCYVRFKFWNGGGHGSRWVALQHHLLGRVAFRLLHIWRISASELQYILKHRYYVKRDKVVAIPWQHIVTSAPFWAIMAASFCDNFSFYTLLTELPTYFSNILHFDMSSNGLRSALPYAIQCVTSVLWGIFIDALHARNYVSLVVVRKLSTSIALYVSAAGLVAMIWVECDPVWAIIVMCLSVSATGPINSGSSISEQDIAPNFAGTLKGLTNTLGSATGFLAPAVTGAIINNNQTLKAWNTVFIISASFNVFFCSIFVIFGTAEVQPWNYPQPRKEVRVITIFDNE</sequence>
<dbReference type="Gene3D" id="1.20.1250.20">
    <property type="entry name" value="MFS general substrate transporter like domains"/>
    <property type="match status" value="2"/>
</dbReference>
<evidence type="ECO:0000256" key="5">
    <source>
        <dbReference type="ARBA" id="ARBA00022847"/>
    </source>
</evidence>
<keyword evidence="7 10" id="KW-0472">Membrane</keyword>
<keyword evidence="5" id="KW-0769">Symport</keyword>
<evidence type="ECO:0000313" key="12">
    <source>
        <dbReference type="EMBL" id="KAK8405753.1"/>
    </source>
</evidence>
<dbReference type="InterPro" id="IPR024970">
    <property type="entry name" value="Maelstrom"/>
</dbReference>
<dbReference type="SUPFAM" id="SSF103473">
    <property type="entry name" value="MFS general substrate transporter"/>
    <property type="match status" value="1"/>
</dbReference>
<dbReference type="InterPro" id="IPR050382">
    <property type="entry name" value="MFS_Na/Anion_cotransporter"/>
</dbReference>
<feature type="domain" description="HMG box" evidence="11">
    <location>
        <begin position="3"/>
        <end position="53"/>
    </location>
</feature>
<evidence type="ECO:0000256" key="3">
    <source>
        <dbReference type="ARBA" id="ARBA00022448"/>
    </source>
</evidence>
<evidence type="ECO:0000256" key="9">
    <source>
        <dbReference type="PROSITE-ProRule" id="PRU00267"/>
    </source>
</evidence>
<reference evidence="12 13" key="1">
    <citation type="submission" date="2023-03" db="EMBL/GenBank/DDBJ databases">
        <title>High-quality genome of Scylla paramamosain provides insights in environmental adaptation.</title>
        <authorList>
            <person name="Zhang L."/>
        </authorList>
    </citation>
    <scope>NUCLEOTIDE SEQUENCE [LARGE SCALE GENOMIC DNA]</scope>
    <source>
        <strain evidence="12">LZ_2023a</strain>
        <tissue evidence="12">Muscle</tissue>
    </source>
</reference>
<dbReference type="Pfam" id="PF09011">
    <property type="entry name" value="HMG_box_2"/>
    <property type="match status" value="1"/>
</dbReference>
<keyword evidence="8" id="KW-0943">RNA-mediated gene silencing</keyword>
<feature type="transmembrane region" description="Helical" evidence="10">
    <location>
        <begin position="745"/>
        <end position="763"/>
    </location>
</feature>
<evidence type="ECO:0000256" key="4">
    <source>
        <dbReference type="ARBA" id="ARBA00022692"/>
    </source>
</evidence>
<protein>
    <recommendedName>
        <fullName evidence="11">HMG box domain-containing protein</fullName>
    </recommendedName>
</protein>
<dbReference type="Gene3D" id="1.10.30.10">
    <property type="entry name" value="High mobility group box domain"/>
    <property type="match status" value="1"/>
</dbReference>
<keyword evidence="9" id="KW-0238">DNA-binding</keyword>
<organism evidence="12 13">
    <name type="scientific">Scylla paramamosain</name>
    <name type="common">Mud crab</name>
    <dbReference type="NCBI Taxonomy" id="85552"/>
    <lineage>
        <taxon>Eukaryota</taxon>
        <taxon>Metazoa</taxon>
        <taxon>Ecdysozoa</taxon>
        <taxon>Arthropoda</taxon>
        <taxon>Crustacea</taxon>
        <taxon>Multicrustacea</taxon>
        <taxon>Malacostraca</taxon>
        <taxon>Eumalacostraca</taxon>
        <taxon>Eucarida</taxon>
        <taxon>Decapoda</taxon>
        <taxon>Pleocyemata</taxon>
        <taxon>Brachyura</taxon>
        <taxon>Eubrachyura</taxon>
        <taxon>Portunoidea</taxon>
        <taxon>Portunidae</taxon>
        <taxon>Portuninae</taxon>
        <taxon>Scylla</taxon>
    </lineage>
</organism>
<dbReference type="GO" id="GO:0016020">
    <property type="term" value="C:membrane"/>
    <property type="evidence" value="ECO:0007669"/>
    <property type="project" value="UniProtKB-SubCell"/>
</dbReference>
<dbReference type="InterPro" id="IPR009071">
    <property type="entry name" value="HMG_box_dom"/>
</dbReference>
<keyword evidence="9" id="KW-0539">Nucleus</keyword>
<gene>
    <name evidence="12" type="ORF">O3P69_001918</name>
</gene>
<dbReference type="Pfam" id="PF13017">
    <property type="entry name" value="Maelstrom"/>
    <property type="match status" value="1"/>
</dbReference>
<proteinExistence type="inferred from homology"/>
<dbReference type="AlphaFoldDB" id="A0AAW0V2S8"/>
<dbReference type="GO" id="GO:0015293">
    <property type="term" value="F:symporter activity"/>
    <property type="evidence" value="ECO:0007669"/>
    <property type="project" value="UniProtKB-KW"/>
</dbReference>
<keyword evidence="6 10" id="KW-1133">Transmembrane helix</keyword>
<evidence type="ECO:0000256" key="8">
    <source>
        <dbReference type="ARBA" id="ARBA00023158"/>
    </source>
</evidence>
<dbReference type="FunFam" id="1.20.1250.20:FF:000003">
    <property type="entry name" value="Solute carrier family 17 member 3"/>
    <property type="match status" value="1"/>
</dbReference>
<dbReference type="EMBL" id="JARAKH010000003">
    <property type="protein sequence ID" value="KAK8405753.1"/>
    <property type="molecule type" value="Genomic_DNA"/>
</dbReference>
<evidence type="ECO:0000256" key="10">
    <source>
        <dbReference type="SAM" id="Phobius"/>
    </source>
</evidence>
<dbReference type="GO" id="GO:0031047">
    <property type="term" value="P:regulatory ncRNA-mediated gene silencing"/>
    <property type="evidence" value="ECO:0007669"/>
    <property type="project" value="UniProtKB-KW"/>
</dbReference>
<feature type="transmembrane region" description="Helical" evidence="10">
    <location>
        <begin position="445"/>
        <end position="469"/>
    </location>
</feature>
<dbReference type="PROSITE" id="PS50118">
    <property type="entry name" value="HMG_BOX_2"/>
    <property type="match status" value="1"/>
</dbReference>
<dbReference type="InterPro" id="IPR036259">
    <property type="entry name" value="MFS_trans_sf"/>
</dbReference>
<dbReference type="GO" id="GO:0005634">
    <property type="term" value="C:nucleus"/>
    <property type="evidence" value="ECO:0007669"/>
    <property type="project" value="UniProtKB-UniRule"/>
</dbReference>
<keyword evidence="3" id="KW-0813">Transport</keyword>
<dbReference type="GO" id="GO:0006820">
    <property type="term" value="P:monoatomic anion transport"/>
    <property type="evidence" value="ECO:0007669"/>
    <property type="project" value="TreeGrafter"/>
</dbReference>
<comment type="caution">
    <text evidence="12">The sequence shown here is derived from an EMBL/GenBank/DDBJ whole genome shotgun (WGS) entry which is preliminary data.</text>
</comment>
<feature type="transmembrane region" description="Helical" evidence="10">
    <location>
        <begin position="839"/>
        <end position="862"/>
    </location>
</feature>
<feature type="transmembrane region" description="Helical" evidence="10">
    <location>
        <begin position="506"/>
        <end position="523"/>
    </location>
</feature>
<keyword evidence="4 10" id="KW-0812">Transmembrane</keyword>
<dbReference type="PANTHER" id="PTHR11662:SF399">
    <property type="entry name" value="FI19708P1-RELATED"/>
    <property type="match status" value="1"/>
</dbReference>
<evidence type="ECO:0000256" key="1">
    <source>
        <dbReference type="ARBA" id="ARBA00004141"/>
    </source>
</evidence>
<feature type="DNA-binding region" description="HMG box" evidence="9">
    <location>
        <begin position="3"/>
        <end position="53"/>
    </location>
</feature>
<feature type="transmembrane region" description="Helical" evidence="10">
    <location>
        <begin position="807"/>
        <end position="827"/>
    </location>
</feature>
<dbReference type="InterPro" id="IPR011701">
    <property type="entry name" value="MFS"/>
</dbReference>
<evidence type="ECO:0000259" key="11">
    <source>
        <dbReference type="PROSITE" id="PS50118"/>
    </source>
</evidence>
<dbReference type="PANTHER" id="PTHR11662">
    <property type="entry name" value="SOLUTE CARRIER FAMILY 17"/>
    <property type="match status" value="1"/>
</dbReference>
<dbReference type="InterPro" id="IPR036910">
    <property type="entry name" value="HMG_box_dom_sf"/>
</dbReference>
<evidence type="ECO:0000256" key="6">
    <source>
        <dbReference type="ARBA" id="ARBA00022989"/>
    </source>
</evidence>
<evidence type="ECO:0000313" key="13">
    <source>
        <dbReference type="Proteomes" id="UP001487740"/>
    </source>
</evidence>
<feature type="transmembrane region" description="Helical" evidence="10">
    <location>
        <begin position="711"/>
        <end position="733"/>
    </location>
</feature>
<feature type="transmembrane region" description="Helical" evidence="10">
    <location>
        <begin position="535"/>
        <end position="564"/>
    </location>
</feature>
<dbReference type="GO" id="GO:0003677">
    <property type="term" value="F:DNA binding"/>
    <property type="evidence" value="ECO:0007669"/>
    <property type="project" value="UniProtKB-UniRule"/>
</dbReference>
<dbReference type="Proteomes" id="UP001487740">
    <property type="component" value="Unassembled WGS sequence"/>
</dbReference>
<keyword evidence="13" id="KW-1185">Reference proteome</keyword>
<dbReference type="Pfam" id="PF07690">
    <property type="entry name" value="MFS_1"/>
    <property type="match status" value="2"/>
</dbReference>
<evidence type="ECO:0000256" key="2">
    <source>
        <dbReference type="ARBA" id="ARBA00007057"/>
    </source>
</evidence>
<name>A0AAW0V2S8_SCYPA</name>
<comment type="subcellular location">
    <subcellularLocation>
        <location evidence="1">Membrane</location>
        <topology evidence="1">Multi-pass membrane protein</topology>
    </subcellularLocation>
</comment>
<comment type="similarity">
    <text evidence="2">Belongs to the maelstrom family.</text>
</comment>